<dbReference type="PANTHER" id="PTHR45348:SF2">
    <property type="entry name" value="ZINC-TYPE ALCOHOL DEHYDROGENASE-LIKE PROTEIN C2E1P3.01"/>
    <property type="match status" value="1"/>
</dbReference>
<dbReference type="OrthoDB" id="3509362at2759"/>
<dbReference type="AlphaFoldDB" id="A0A9P4PGK8"/>
<proteinExistence type="predicted"/>
<reference evidence="2" key="1">
    <citation type="journal article" date="2020" name="Stud. Mycol.">
        <title>101 Dothideomycetes genomes: a test case for predicting lifestyles and emergence of pathogens.</title>
        <authorList>
            <person name="Haridas S."/>
            <person name="Albert R."/>
            <person name="Binder M."/>
            <person name="Bloem J."/>
            <person name="Labutti K."/>
            <person name="Salamov A."/>
            <person name="Andreopoulos B."/>
            <person name="Baker S."/>
            <person name="Barry K."/>
            <person name="Bills G."/>
            <person name="Bluhm B."/>
            <person name="Cannon C."/>
            <person name="Castanera R."/>
            <person name="Culley D."/>
            <person name="Daum C."/>
            <person name="Ezra D."/>
            <person name="Gonzalez J."/>
            <person name="Henrissat B."/>
            <person name="Kuo A."/>
            <person name="Liang C."/>
            <person name="Lipzen A."/>
            <person name="Lutzoni F."/>
            <person name="Magnuson J."/>
            <person name="Mondo S."/>
            <person name="Nolan M."/>
            <person name="Ohm R."/>
            <person name="Pangilinan J."/>
            <person name="Park H.-J."/>
            <person name="Ramirez L."/>
            <person name="Alfaro M."/>
            <person name="Sun H."/>
            <person name="Tritt A."/>
            <person name="Yoshinaga Y."/>
            <person name="Zwiers L.-H."/>
            <person name="Turgeon B."/>
            <person name="Goodwin S."/>
            <person name="Spatafora J."/>
            <person name="Crous P."/>
            <person name="Grigoriev I."/>
        </authorList>
    </citation>
    <scope>NUCLEOTIDE SEQUENCE</scope>
    <source>
        <strain evidence="2">CBS 690.94</strain>
    </source>
</reference>
<evidence type="ECO:0000313" key="3">
    <source>
        <dbReference type="Proteomes" id="UP000799764"/>
    </source>
</evidence>
<protein>
    <submittedName>
        <fullName evidence="2">Uncharacterized protein</fullName>
    </submittedName>
</protein>
<keyword evidence="3" id="KW-1185">Reference proteome</keyword>
<accession>A0A9P4PGK8</accession>
<dbReference type="PANTHER" id="PTHR45348">
    <property type="entry name" value="HYPOTHETICAL OXIDOREDUCTASE (EUROFUNG)"/>
    <property type="match status" value="1"/>
</dbReference>
<dbReference type="Gene3D" id="3.40.50.720">
    <property type="entry name" value="NAD(P)-binding Rossmann-like Domain"/>
    <property type="match status" value="1"/>
</dbReference>
<sequence>MPETNKREGTWQKLVIARSQTATEISAVSFEQAVLVDFPLQTAVAALHLYLGMEKPGKGTNDENVLIWDAGGAVGSYAGQYAKTVSFKCSRRRS</sequence>
<organism evidence="2 3">
    <name type="scientific">Karstenula rhodostoma CBS 690.94</name>
    <dbReference type="NCBI Taxonomy" id="1392251"/>
    <lineage>
        <taxon>Eukaryota</taxon>
        <taxon>Fungi</taxon>
        <taxon>Dikarya</taxon>
        <taxon>Ascomycota</taxon>
        <taxon>Pezizomycotina</taxon>
        <taxon>Dothideomycetes</taxon>
        <taxon>Pleosporomycetidae</taxon>
        <taxon>Pleosporales</taxon>
        <taxon>Massarineae</taxon>
        <taxon>Didymosphaeriaceae</taxon>
        <taxon>Karstenula</taxon>
    </lineage>
</organism>
<gene>
    <name evidence="2" type="ORF">P171DRAFT_433333</name>
</gene>
<dbReference type="InterPro" id="IPR036291">
    <property type="entry name" value="NAD(P)-bd_dom_sf"/>
</dbReference>
<dbReference type="GO" id="GO:0016651">
    <property type="term" value="F:oxidoreductase activity, acting on NAD(P)H"/>
    <property type="evidence" value="ECO:0007669"/>
    <property type="project" value="InterPro"/>
</dbReference>
<dbReference type="EMBL" id="MU001503">
    <property type="protein sequence ID" value="KAF2442963.1"/>
    <property type="molecule type" value="Genomic_DNA"/>
</dbReference>
<comment type="caution">
    <text evidence="2">The sequence shown here is derived from an EMBL/GenBank/DDBJ whole genome shotgun (WGS) entry which is preliminary data.</text>
</comment>
<dbReference type="SUPFAM" id="SSF51735">
    <property type="entry name" value="NAD(P)-binding Rossmann-fold domains"/>
    <property type="match status" value="1"/>
</dbReference>
<name>A0A9P4PGK8_9PLEO</name>
<dbReference type="Proteomes" id="UP000799764">
    <property type="component" value="Unassembled WGS sequence"/>
</dbReference>
<keyword evidence="1" id="KW-0560">Oxidoreductase</keyword>
<evidence type="ECO:0000256" key="1">
    <source>
        <dbReference type="ARBA" id="ARBA00023002"/>
    </source>
</evidence>
<evidence type="ECO:0000313" key="2">
    <source>
        <dbReference type="EMBL" id="KAF2442963.1"/>
    </source>
</evidence>
<dbReference type="InterPro" id="IPR047122">
    <property type="entry name" value="Trans-enoyl_RdTase-like"/>
</dbReference>
<dbReference type="Gene3D" id="3.90.180.10">
    <property type="entry name" value="Medium-chain alcohol dehydrogenases, catalytic domain"/>
    <property type="match status" value="1"/>
</dbReference>